<evidence type="ECO:0000259" key="2">
    <source>
        <dbReference type="Pfam" id="PF19778"/>
    </source>
</evidence>
<dbReference type="InterPro" id="IPR006935">
    <property type="entry name" value="Helicase/UvrB_N"/>
</dbReference>
<dbReference type="PANTHER" id="PTHR47396:SF1">
    <property type="entry name" value="ATP-DEPENDENT HELICASE IRC3-RELATED"/>
    <property type="match status" value="1"/>
</dbReference>
<evidence type="ECO:0000313" key="4">
    <source>
        <dbReference type="Proteomes" id="UP001500864"/>
    </source>
</evidence>
<evidence type="ECO:0008006" key="5">
    <source>
        <dbReference type="Google" id="ProtNLM"/>
    </source>
</evidence>
<dbReference type="Pfam" id="PF04851">
    <property type="entry name" value="ResIII"/>
    <property type="match status" value="1"/>
</dbReference>
<protein>
    <recommendedName>
        <fullName evidence="5">Type III restriction enzyme, res subunit</fullName>
    </recommendedName>
</protein>
<feature type="domain" description="Type III restriction enzyme C-terminal endonuclease" evidence="2">
    <location>
        <begin position="933"/>
        <end position="1035"/>
    </location>
</feature>
<reference evidence="4" key="1">
    <citation type="journal article" date="2019" name="Int. J. Syst. Evol. Microbiol.">
        <title>The Global Catalogue of Microorganisms (GCM) 10K type strain sequencing project: providing services to taxonomists for standard genome sequencing and annotation.</title>
        <authorList>
            <consortium name="The Broad Institute Genomics Platform"/>
            <consortium name="The Broad Institute Genome Sequencing Center for Infectious Disease"/>
            <person name="Wu L."/>
            <person name="Ma J."/>
        </authorList>
    </citation>
    <scope>NUCLEOTIDE SEQUENCE [LARGE SCALE GENOMIC DNA]</scope>
    <source>
        <strain evidence="4">JCM 17712</strain>
    </source>
</reference>
<proteinExistence type="predicted"/>
<dbReference type="InterPro" id="IPR045572">
    <property type="entry name" value="RE_endonuc_C"/>
</dbReference>
<evidence type="ECO:0000259" key="1">
    <source>
        <dbReference type="Pfam" id="PF04851"/>
    </source>
</evidence>
<dbReference type="EMBL" id="BAABIZ010000001">
    <property type="protein sequence ID" value="GAA5103236.1"/>
    <property type="molecule type" value="Genomic_DNA"/>
</dbReference>
<dbReference type="InterPro" id="IPR027417">
    <property type="entry name" value="P-loop_NTPase"/>
</dbReference>
<dbReference type="InterPro" id="IPR050742">
    <property type="entry name" value="Helicase_Restrict-Modif_Enz"/>
</dbReference>
<dbReference type="Pfam" id="PF19778">
    <property type="entry name" value="RE_endonuc"/>
    <property type="match status" value="1"/>
</dbReference>
<evidence type="ECO:0000313" key="3">
    <source>
        <dbReference type="EMBL" id="GAA5103236.1"/>
    </source>
</evidence>
<name>A0ABP9MW46_9HYPH</name>
<accession>A0ABP9MW46</accession>
<keyword evidence="4" id="KW-1185">Reference proteome</keyword>
<dbReference type="Proteomes" id="UP001500864">
    <property type="component" value="Unassembled WGS sequence"/>
</dbReference>
<dbReference type="PANTHER" id="PTHR47396">
    <property type="entry name" value="TYPE I RESTRICTION ENZYME ECOKI R PROTEIN"/>
    <property type="match status" value="1"/>
</dbReference>
<sequence>MKLKFKQQEFQNDAVKSVTDLFKGQPQRASSFSLRSEQGQLVLNEFGYGNQLLISDESILANLREVQQNNKLLASKMLEQKQFSIEMETGTGKTYVYSKTIFELNQRYGFTKFIIVVPSVAIREGVYKSLQVTREHFQAEFDNLPYRYFIYNSKDLSQIRQFANSTNIEIMIINIDAFKKAENIINLPQDKLNGESAIRYIQDTNPIVIIDEPQSVDNTVKAKEAIASLNPLCVFRYSATHKDEINLLYRLTPIDAYQKGLVKQICVSSNQIEQDFNRPYIALKAVSREHGFKARLELDIAGKNGTVSRKTVTVRQGDDLYHVTGGRELYRGYIVSGINCMAGDEAVEFSDTKVVKFGHALGDVNTIELKRAQIYRTIETHLDKELRLVPLGIKVLSLFFIDEVAKYRSNDEEPALYERMFEECYEELLAKEKYAPLRTKFAQNVRNVHGGYFSQDKKGVYKDTKGDSQADDDTYNTIMRDKEWLLSFACPLRFIFSHSALREGWDNPNVFQVCMLIEQKSNFTARQKIGRGLRLCVNQQGERVEDKDINVLHVMVNESFAEFVSTLQKELEADIGYKFGTLQMEQLVGRLYEDVKYVAAKVEVPQAQKIIQTLVAKDLIDEAGMVKANQDLVANEFEVIGASEIPRELRQEIVKKIDAGALINVETLQELTYTTVVTETKTLSSQEAADVLGELREKALLTSEGKITDTLKMQWAAGTLDLSERFSKGQKRAVLQALEASQAMPIIRNATREVRVKLKKQTVASPEFLSLWEKINKKTTYRAKLDRTEFVAKAVDAVKKMAPVAPAHLVYQTAEIELDSTGVAYEEQLLKQSALNYSSCALPDIVHYLSLKLKLTAKTIIDILIKSGCEHEFVKNPQAFLECIEEILNKTHVNLIVDGIKYLKLVGREYTVQEFFTSEELVANLERTAVVSEKSVYDHVVYESSVEKEFAQSLDNDPEVRLFFKLPRSFKIATPIGSYTPDWAVFLERDGEQKLYFVLETKGSNSEFNLRLKEMMKIKCGKAHFDALQTGVAFNDQPVTSWRAYKRGLSATDGCGRGAKSTELVAAE</sequence>
<comment type="caution">
    <text evidence="3">The sequence shown here is derived from an EMBL/GenBank/DDBJ whole genome shotgun (WGS) entry which is preliminary data.</text>
</comment>
<feature type="domain" description="Helicase/UvrB N-terminal" evidence="1">
    <location>
        <begin position="71"/>
        <end position="242"/>
    </location>
</feature>
<dbReference type="RefSeq" id="WP_345113372.1">
    <property type="nucleotide sequence ID" value="NZ_BAABIZ010000001.1"/>
</dbReference>
<organism evidence="3 4">
    <name type="scientific">Bartonella jaculi</name>
    <dbReference type="NCBI Taxonomy" id="686226"/>
    <lineage>
        <taxon>Bacteria</taxon>
        <taxon>Pseudomonadati</taxon>
        <taxon>Pseudomonadota</taxon>
        <taxon>Alphaproteobacteria</taxon>
        <taxon>Hyphomicrobiales</taxon>
        <taxon>Bartonellaceae</taxon>
        <taxon>Bartonella</taxon>
    </lineage>
</organism>
<dbReference type="Gene3D" id="3.40.50.300">
    <property type="entry name" value="P-loop containing nucleotide triphosphate hydrolases"/>
    <property type="match status" value="1"/>
</dbReference>
<gene>
    <name evidence="3" type="ORF">GCM10023261_00030</name>
</gene>
<dbReference type="SUPFAM" id="SSF52540">
    <property type="entry name" value="P-loop containing nucleoside triphosphate hydrolases"/>
    <property type="match status" value="1"/>
</dbReference>